<evidence type="ECO:0000313" key="4">
    <source>
        <dbReference type="Proteomes" id="UP000614047"/>
    </source>
</evidence>
<keyword evidence="2" id="KW-1133">Transmembrane helix</keyword>
<protein>
    <submittedName>
        <fullName evidence="3">Uncharacterized protein</fullName>
    </submittedName>
</protein>
<evidence type="ECO:0000256" key="2">
    <source>
        <dbReference type="SAM" id="Phobius"/>
    </source>
</evidence>
<reference evidence="3" key="1">
    <citation type="submission" date="2020-11" db="EMBL/GenBank/DDBJ databases">
        <title>Sequencing the genomes of 1000 actinobacteria strains.</title>
        <authorList>
            <person name="Klenk H.-P."/>
        </authorList>
    </citation>
    <scope>NUCLEOTIDE SEQUENCE</scope>
    <source>
        <strain evidence="3">DSM 43175</strain>
    </source>
</reference>
<feature type="region of interest" description="Disordered" evidence="1">
    <location>
        <begin position="1"/>
        <end position="70"/>
    </location>
</feature>
<keyword evidence="2" id="KW-0812">Transmembrane</keyword>
<keyword evidence="4" id="KW-1185">Reference proteome</keyword>
<evidence type="ECO:0000313" key="3">
    <source>
        <dbReference type="EMBL" id="MBG6093437.1"/>
    </source>
</evidence>
<dbReference type="EMBL" id="JADOUA010000001">
    <property type="protein sequence ID" value="MBG6093437.1"/>
    <property type="molecule type" value="Genomic_DNA"/>
</dbReference>
<feature type="transmembrane region" description="Helical" evidence="2">
    <location>
        <begin position="110"/>
        <end position="129"/>
    </location>
</feature>
<dbReference type="RefSeq" id="WP_197015500.1">
    <property type="nucleotide sequence ID" value="NZ_BAABES010000030.1"/>
</dbReference>
<gene>
    <name evidence="3" type="ORF">IW256_007550</name>
</gene>
<keyword evidence="2" id="KW-0472">Membrane</keyword>
<dbReference type="Proteomes" id="UP000614047">
    <property type="component" value="Unassembled WGS sequence"/>
</dbReference>
<proteinExistence type="predicted"/>
<evidence type="ECO:0000256" key="1">
    <source>
        <dbReference type="SAM" id="MobiDB-lite"/>
    </source>
</evidence>
<dbReference type="AlphaFoldDB" id="A0A931GN66"/>
<feature type="compositionally biased region" description="Acidic residues" evidence="1">
    <location>
        <begin position="1"/>
        <end position="10"/>
    </location>
</feature>
<feature type="transmembrane region" description="Helical" evidence="2">
    <location>
        <begin position="72"/>
        <end position="90"/>
    </location>
</feature>
<comment type="caution">
    <text evidence="3">The sequence shown here is derived from an EMBL/GenBank/DDBJ whole genome shotgun (WGS) entry which is preliminary data.</text>
</comment>
<sequence>MTDDFDEPLEGDIGPASAAEHTRGGTDPRTGTGTGTANGREALRDAGAVSEAEELRRYEREREERRRRTNAVSGRVALAAVALFLAFLAYDSAATAVEARRRDDPWIYPPAVVAGICLAGLAVLAAWTLRRRRR</sequence>
<organism evidence="3 4">
    <name type="scientific">Actinomadura viridis</name>
    <dbReference type="NCBI Taxonomy" id="58110"/>
    <lineage>
        <taxon>Bacteria</taxon>
        <taxon>Bacillati</taxon>
        <taxon>Actinomycetota</taxon>
        <taxon>Actinomycetes</taxon>
        <taxon>Streptosporangiales</taxon>
        <taxon>Thermomonosporaceae</taxon>
        <taxon>Actinomadura</taxon>
    </lineage>
</organism>
<accession>A0A931GN66</accession>
<feature type="compositionally biased region" description="Basic and acidic residues" evidence="1">
    <location>
        <begin position="53"/>
        <end position="66"/>
    </location>
</feature>
<name>A0A931GN66_9ACTN</name>